<proteinExistence type="predicted"/>
<evidence type="ECO:0000313" key="1">
    <source>
        <dbReference type="EMBL" id="CAG6541949.1"/>
    </source>
</evidence>
<accession>A0A8D8HUT8</accession>
<organism evidence="1">
    <name type="scientific">Culex pipiens</name>
    <name type="common">House mosquito</name>
    <dbReference type="NCBI Taxonomy" id="7175"/>
    <lineage>
        <taxon>Eukaryota</taxon>
        <taxon>Metazoa</taxon>
        <taxon>Ecdysozoa</taxon>
        <taxon>Arthropoda</taxon>
        <taxon>Hexapoda</taxon>
        <taxon>Insecta</taxon>
        <taxon>Pterygota</taxon>
        <taxon>Neoptera</taxon>
        <taxon>Endopterygota</taxon>
        <taxon>Diptera</taxon>
        <taxon>Nematocera</taxon>
        <taxon>Culicoidea</taxon>
        <taxon>Culicidae</taxon>
        <taxon>Culicinae</taxon>
        <taxon>Culicini</taxon>
        <taxon>Culex</taxon>
        <taxon>Culex</taxon>
    </lineage>
</organism>
<name>A0A8D8HUT8_CULPI</name>
<dbReference type="EMBL" id="HBUE01225652">
    <property type="protein sequence ID" value="CAG6541949.1"/>
    <property type="molecule type" value="Transcribed_RNA"/>
</dbReference>
<dbReference type="AlphaFoldDB" id="A0A8D8HUT8"/>
<protein>
    <submittedName>
        <fullName evidence="1">(northern house mosquito) hypothetical protein</fullName>
    </submittedName>
</protein>
<sequence>MRLFMAPVGVLPPLRGAPNSCLSCAPSLLRSSHWIWSRLKRFDWILSCFSRSASVGVVGLVGGRCAPTTDMLGELGGVLNLISVGRRSWAGFCGWLGELKETFLRWERARETSCRRRFRSYASSEGAVAPSAVVVSRTCAISA</sequence>
<dbReference type="EMBL" id="HBUE01332377">
    <property type="protein sequence ID" value="CAG6594033.1"/>
    <property type="molecule type" value="Transcribed_RNA"/>
</dbReference>
<reference evidence="1" key="1">
    <citation type="submission" date="2021-05" db="EMBL/GenBank/DDBJ databases">
        <authorList>
            <person name="Alioto T."/>
            <person name="Alioto T."/>
            <person name="Gomez Garrido J."/>
        </authorList>
    </citation>
    <scope>NUCLEOTIDE SEQUENCE</scope>
</reference>